<evidence type="ECO:0000313" key="3">
    <source>
        <dbReference type="Proteomes" id="UP000019471"/>
    </source>
</evidence>
<dbReference type="eggNOG" id="ENOG502RS5E">
    <property type="taxonomic scope" value="Eukaryota"/>
</dbReference>
<dbReference type="Proteomes" id="UP000019471">
    <property type="component" value="Unassembled WGS sequence"/>
</dbReference>
<dbReference type="STRING" id="1182543.W9XGS4"/>
<organism evidence="2 3">
    <name type="scientific">Cladophialophora psammophila CBS 110553</name>
    <dbReference type="NCBI Taxonomy" id="1182543"/>
    <lineage>
        <taxon>Eukaryota</taxon>
        <taxon>Fungi</taxon>
        <taxon>Dikarya</taxon>
        <taxon>Ascomycota</taxon>
        <taxon>Pezizomycotina</taxon>
        <taxon>Eurotiomycetes</taxon>
        <taxon>Chaetothyriomycetidae</taxon>
        <taxon>Chaetothyriales</taxon>
        <taxon>Herpotrichiellaceae</taxon>
        <taxon>Cladophialophora</taxon>
    </lineage>
</organism>
<dbReference type="InterPro" id="IPR024983">
    <property type="entry name" value="CHAT_dom"/>
</dbReference>
<protein>
    <recommendedName>
        <fullName evidence="1">CHAT domain-containing protein</fullName>
    </recommendedName>
</protein>
<dbReference type="Pfam" id="PF12770">
    <property type="entry name" value="CHAT"/>
    <property type="match status" value="1"/>
</dbReference>
<dbReference type="RefSeq" id="XP_007739468.1">
    <property type="nucleotide sequence ID" value="XM_007741278.1"/>
</dbReference>
<dbReference type="EMBL" id="AMGX01000001">
    <property type="protein sequence ID" value="EXJ76151.1"/>
    <property type="molecule type" value="Genomic_DNA"/>
</dbReference>
<gene>
    <name evidence="2" type="ORF">A1O5_00659</name>
</gene>
<comment type="caution">
    <text evidence="2">The sequence shown here is derived from an EMBL/GenBank/DDBJ whole genome shotgun (WGS) entry which is preliminary data.</text>
</comment>
<sequence>MDFKKVSDFFGGTIFPDEYRVALQDSDRRITELETAILLSPDVRDQASTILLRLIHSVMSGDLARADGCLNRLSQLPDRELGPSWPFRWDAYSFYITCLKRVPPILRFCTGRNNQIGVLRDYELSVRDSRRRQINQKAHLRNEIQNQLDKLEYHVIYDISDFHSYLLMQAFEHHPRYPDHFLGIMFDSAEPCSPATIDSAHDLGLTKTAAYLKKLTLQYLLAGASKNATAALQDLEALYIRQEDFVGEANVKLVQGDNYFSLPFTSPVALNLVPHGRDLGWDNAAMDSIETSLAPQNADLARSCYVEAYHLFEAAGSHAGMGAVSLRYACIDHVQAIDGMRRATDGSIAQLLENAREHLQNAVQLFSGDNTHSLIVSGHILMLNITSDRHQDVLSQAYQIGDRCRAIDNVSVSQFLGMLLLRLGRKFSLLPSGRQKALICCYCAEVCCYAFRDPYLQLSAVVSLAAFQCKSGNVPTAIAHIEHGRTLLNQAADHIERLLAHTDTPDHRHILKSVRANCINPSLKASADELLRIETLVAPLRAMFQEANEGRRTKSRMDADIDAADDCLKQALLRIETVRLPCRSSEVDTYQIVLLQQLAPDISGLTSQKRRQDAQRYISLCFVTKEWGLRFKLLGQVEQTIPDYLNEIRSALGPHDWMDMFWIGCIHEHSGNLMSALTWYIDAFQTVETNYKRLADINERRNMYDTIHSSELFFGLARVAWLFSQSEDQEEPVIDLDQWQLTPAQWKEQVLRFLDVGHSRALLDLLIAEQATDREQLQNWSEYSYQLREHELMAFGTHSRQLDQTESSTTDAAETKHEYLGEIQARLKAELEPISLTKLVPDVEVTASLNEMIYNSIATDAPVVHVNISRDGLLILCINSSGIENIRFDEITDIEVEKHIFRCLQLFRDGENGKMPDLSSCQEALIDISNIIVESISQYLKTRDHIIFVPSRSLNKFPFSALTLDGQPLFLTKDVSMCPSLAALGRLVKRQRDIEGSVGVVYNDAKGPRPLPLSAAASVQIARAFDTVPCPTTVASHKDFSSLYEQSNVVFIATHGTQHKQSAWQSTLALNPPFRVLDLSRMRSSAALVIFEACVSSLGEETVGNDMLGFSHIVLSSGASAFLGALWSVSDEASALLMVYFFRALKDARESKAKEGIKPVSIVRCWRTAQLQLYEAHASSAISTFQEMADQCQDAEKAQKQPDGTKRPALISRSQSKRFRNALRSMVETIETEGANYKHPFYWAPYVLVGNGEVACLGTHAVSSRMLGPSWRRLLALSWLFLRTLH</sequence>
<reference evidence="2 3" key="1">
    <citation type="submission" date="2013-03" db="EMBL/GenBank/DDBJ databases">
        <title>The Genome Sequence of Cladophialophora psammophila CBS 110553.</title>
        <authorList>
            <consortium name="The Broad Institute Genomics Platform"/>
            <person name="Cuomo C."/>
            <person name="de Hoog S."/>
            <person name="Gorbushina A."/>
            <person name="Walker B."/>
            <person name="Young S.K."/>
            <person name="Zeng Q."/>
            <person name="Gargeya S."/>
            <person name="Fitzgerald M."/>
            <person name="Haas B."/>
            <person name="Abouelleil A."/>
            <person name="Allen A.W."/>
            <person name="Alvarado L."/>
            <person name="Arachchi H.M."/>
            <person name="Berlin A.M."/>
            <person name="Chapman S.B."/>
            <person name="Gainer-Dewar J."/>
            <person name="Goldberg J."/>
            <person name="Griggs A."/>
            <person name="Gujja S."/>
            <person name="Hansen M."/>
            <person name="Howarth C."/>
            <person name="Imamovic A."/>
            <person name="Ireland A."/>
            <person name="Larimer J."/>
            <person name="McCowan C."/>
            <person name="Murphy C."/>
            <person name="Pearson M."/>
            <person name="Poon T.W."/>
            <person name="Priest M."/>
            <person name="Roberts A."/>
            <person name="Saif S."/>
            <person name="Shea T."/>
            <person name="Sisk P."/>
            <person name="Sykes S."/>
            <person name="Wortman J."/>
            <person name="Nusbaum C."/>
            <person name="Birren B."/>
        </authorList>
    </citation>
    <scope>NUCLEOTIDE SEQUENCE [LARGE SCALE GENOMIC DNA]</scope>
    <source>
        <strain evidence="2 3">CBS 110553</strain>
    </source>
</reference>
<dbReference type="GeneID" id="19185395"/>
<evidence type="ECO:0000313" key="2">
    <source>
        <dbReference type="EMBL" id="EXJ76151.1"/>
    </source>
</evidence>
<keyword evidence="3" id="KW-1185">Reference proteome</keyword>
<name>W9XGS4_9EURO</name>
<dbReference type="OrthoDB" id="5040840at2759"/>
<accession>W9XGS4</accession>
<evidence type="ECO:0000259" key="1">
    <source>
        <dbReference type="Pfam" id="PF12770"/>
    </source>
</evidence>
<feature type="domain" description="CHAT" evidence="1">
    <location>
        <begin position="928"/>
        <end position="1251"/>
    </location>
</feature>
<dbReference type="HOGENOM" id="CLU_007466_0_0_1"/>
<proteinExistence type="predicted"/>